<feature type="domain" description="KH type-2" evidence="9">
    <location>
        <begin position="22"/>
        <end position="112"/>
    </location>
</feature>
<evidence type="ECO:0000256" key="3">
    <source>
        <dbReference type="ARBA" id="ARBA00020484"/>
    </source>
</evidence>
<evidence type="ECO:0000313" key="10">
    <source>
        <dbReference type="EMBL" id="HFC46244.1"/>
    </source>
</evidence>
<evidence type="ECO:0000259" key="9">
    <source>
        <dbReference type="PROSITE" id="PS50823"/>
    </source>
</evidence>
<name>A0A7V2WS26_9BACT</name>
<keyword evidence="7" id="KW-0342">GTP-binding</keyword>
<feature type="non-terminal residue" evidence="10">
    <location>
        <position position="1"/>
    </location>
</feature>
<dbReference type="PANTHER" id="PTHR42698:SF1">
    <property type="entry name" value="GTPASE ERA, MITOCHONDRIAL"/>
    <property type="match status" value="1"/>
</dbReference>
<evidence type="ECO:0000256" key="2">
    <source>
        <dbReference type="ARBA" id="ARBA00007921"/>
    </source>
</evidence>
<evidence type="ECO:0000256" key="6">
    <source>
        <dbReference type="ARBA" id="ARBA00022884"/>
    </source>
</evidence>
<dbReference type="GO" id="GO:0043024">
    <property type="term" value="F:ribosomal small subunit binding"/>
    <property type="evidence" value="ECO:0007669"/>
    <property type="project" value="TreeGrafter"/>
</dbReference>
<dbReference type="Proteomes" id="UP000885797">
    <property type="component" value="Unassembled WGS sequence"/>
</dbReference>
<dbReference type="CDD" id="cd22534">
    <property type="entry name" value="KH-II_Era"/>
    <property type="match status" value="1"/>
</dbReference>
<dbReference type="GO" id="GO:0000028">
    <property type="term" value="P:ribosomal small subunit assembly"/>
    <property type="evidence" value="ECO:0007669"/>
    <property type="project" value="TreeGrafter"/>
</dbReference>
<dbReference type="InterPro" id="IPR009019">
    <property type="entry name" value="KH_sf_prok-type"/>
</dbReference>
<proteinExistence type="inferred from homology"/>
<comment type="similarity">
    <text evidence="2">Belongs to the TRAFAC class TrmE-Era-EngA-EngB-Septin-like GTPase superfamily. Era GTPase family.</text>
</comment>
<dbReference type="InterPro" id="IPR005662">
    <property type="entry name" value="GTPase_Era-like"/>
</dbReference>
<organism evidence="10">
    <name type="scientific">Dissulfuribacter thermophilus</name>
    <dbReference type="NCBI Taxonomy" id="1156395"/>
    <lineage>
        <taxon>Bacteria</taxon>
        <taxon>Pseudomonadati</taxon>
        <taxon>Thermodesulfobacteriota</taxon>
        <taxon>Dissulfuribacteria</taxon>
        <taxon>Dissulfuribacterales</taxon>
        <taxon>Dissulfuribacteraceae</taxon>
        <taxon>Dissulfuribacter</taxon>
    </lineage>
</organism>
<comment type="subcellular location">
    <subcellularLocation>
        <location evidence="1">Cytoplasm</location>
    </subcellularLocation>
</comment>
<keyword evidence="4" id="KW-0690">Ribosome biogenesis</keyword>
<accession>A0A7V2WS26</accession>
<dbReference type="GO" id="GO:0019843">
    <property type="term" value="F:rRNA binding"/>
    <property type="evidence" value="ECO:0007669"/>
    <property type="project" value="TreeGrafter"/>
</dbReference>
<dbReference type="GO" id="GO:0005829">
    <property type="term" value="C:cytosol"/>
    <property type="evidence" value="ECO:0007669"/>
    <property type="project" value="TreeGrafter"/>
</dbReference>
<protein>
    <recommendedName>
        <fullName evidence="3">GTPase Era</fullName>
    </recommendedName>
</protein>
<evidence type="ECO:0000256" key="7">
    <source>
        <dbReference type="ARBA" id="ARBA00023134"/>
    </source>
</evidence>
<keyword evidence="6 8" id="KW-0694">RNA-binding</keyword>
<dbReference type="PANTHER" id="PTHR42698">
    <property type="entry name" value="GTPASE ERA"/>
    <property type="match status" value="1"/>
</dbReference>
<dbReference type="FunFam" id="3.30.300.20:FF:000003">
    <property type="entry name" value="GTPase Era"/>
    <property type="match status" value="1"/>
</dbReference>
<dbReference type="GO" id="GO:0005525">
    <property type="term" value="F:GTP binding"/>
    <property type="evidence" value="ECO:0007669"/>
    <property type="project" value="UniProtKB-KW"/>
</dbReference>
<gene>
    <name evidence="10" type="primary">era</name>
    <name evidence="10" type="ORF">ENJ63_00005</name>
</gene>
<dbReference type="PROSITE" id="PS50823">
    <property type="entry name" value="KH_TYPE_2"/>
    <property type="match status" value="1"/>
</dbReference>
<evidence type="ECO:0000256" key="8">
    <source>
        <dbReference type="PROSITE-ProRule" id="PRU00118"/>
    </source>
</evidence>
<dbReference type="SUPFAM" id="SSF54814">
    <property type="entry name" value="Prokaryotic type KH domain (KH-domain type II)"/>
    <property type="match status" value="1"/>
</dbReference>
<dbReference type="InterPro" id="IPR004044">
    <property type="entry name" value="KH_dom_type_2"/>
</dbReference>
<dbReference type="InterPro" id="IPR015946">
    <property type="entry name" value="KH_dom-like_a/b"/>
</dbReference>
<dbReference type="AlphaFoldDB" id="A0A7V2WS26"/>
<comment type="caution">
    <text evidence="10">The sequence shown here is derived from an EMBL/GenBank/DDBJ whole genome shotgun (WGS) entry which is preliminary data.</text>
</comment>
<dbReference type="NCBIfam" id="TIGR00436">
    <property type="entry name" value="era"/>
    <property type="match status" value="1"/>
</dbReference>
<keyword evidence="5" id="KW-0547">Nucleotide-binding</keyword>
<sequence length="129" mass="15066">LPEGPRFYEEDIKTDQMNEELISELIREKIFLLAEEEVPYSTAVEVERMEFDPKGDVVKIFATIYVERPSQKGIIIGKKGRFIKKVGQLAREELERVFGKKVYLDLWVKVLKDWSKDAKSLKRLGLSFN</sequence>
<dbReference type="Gene3D" id="3.30.300.20">
    <property type="match status" value="1"/>
</dbReference>
<evidence type="ECO:0000256" key="5">
    <source>
        <dbReference type="ARBA" id="ARBA00022741"/>
    </source>
</evidence>
<dbReference type="EMBL" id="DRND01000001">
    <property type="protein sequence ID" value="HFC46244.1"/>
    <property type="molecule type" value="Genomic_DNA"/>
</dbReference>
<reference evidence="10" key="1">
    <citation type="journal article" date="2020" name="mSystems">
        <title>Genome- and Community-Level Interaction Insights into Carbon Utilization and Element Cycling Functions of Hydrothermarchaeota in Hydrothermal Sediment.</title>
        <authorList>
            <person name="Zhou Z."/>
            <person name="Liu Y."/>
            <person name="Xu W."/>
            <person name="Pan J."/>
            <person name="Luo Z.H."/>
            <person name="Li M."/>
        </authorList>
    </citation>
    <scope>NUCLEOTIDE SEQUENCE [LARGE SCALE GENOMIC DNA]</scope>
    <source>
        <strain evidence="10">HyVt-503</strain>
    </source>
</reference>
<evidence type="ECO:0000256" key="4">
    <source>
        <dbReference type="ARBA" id="ARBA00022517"/>
    </source>
</evidence>
<evidence type="ECO:0000256" key="1">
    <source>
        <dbReference type="ARBA" id="ARBA00004496"/>
    </source>
</evidence>
<dbReference type="Pfam" id="PF07650">
    <property type="entry name" value="KH_2"/>
    <property type="match status" value="1"/>
</dbReference>